<dbReference type="InterPro" id="IPR034768">
    <property type="entry name" value="4FE4S_WBL"/>
</dbReference>
<feature type="binding site" evidence="11">
    <location>
        <position position="39"/>
    </location>
    <ligand>
        <name>[4Fe-4S] cluster</name>
        <dbReference type="ChEBI" id="CHEBI:49883"/>
    </ligand>
</feature>
<evidence type="ECO:0000313" key="14">
    <source>
        <dbReference type="Proteomes" id="UP000199546"/>
    </source>
</evidence>
<gene>
    <name evidence="11" type="primary">whiB</name>
    <name evidence="13" type="ORF">SAMN05660657_04294</name>
</gene>
<keyword evidence="7 11" id="KW-0805">Transcription regulation</keyword>
<feature type="domain" description="4Fe-4S Wbl-type" evidence="12">
    <location>
        <begin position="9"/>
        <end position="69"/>
    </location>
</feature>
<evidence type="ECO:0000256" key="5">
    <source>
        <dbReference type="ARBA" id="ARBA00023004"/>
    </source>
</evidence>
<dbReference type="GO" id="GO:0047134">
    <property type="term" value="F:protein-disulfide reductase [NAD(P)H] activity"/>
    <property type="evidence" value="ECO:0007669"/>
    <property type="project" value="TreeGrafter"/>
</dbReference>
<dbReference type="GO" id="GO:0003677">
    <property type="term" value="F:DNA binding"/>
    <property type="evidence" value="ECO:0007669"/>
    <property type="project" value="UniProtKB-UniRule"/>
</dbReference>
<keyword evidence="4 11" id="KW-0479">Metal-binding</keyword>
<dbReference type="RefSeq" id="WP_175551716.1">
    <property type="nucleotide sequence ID" value="NZ_FPBA01000020.1"/>
</dbReference>
<comment type="function">
    <text evidence="11">Acts as a transcriptional regulator. Probably redox-responsive. The apo- but not holo-form probably binds DNA.</text>
</comment>
<comment type="subcellular location">
    <subcellularLocation>
        <location evidence="1 11">Cytoplasm</location>
    </subcellularLocation>
</comment>
<evidence type="ECO:0000256" key="1">
    <source>
        <dbReference type="ARBA" id="ARBA00004496"/>
    </source>
</evidence>
<evidence type="ECO:0000256" key="3">
    <source>
        <dbReference type="ARBA" id="ARBA00022485"/>
    </source>
</evidence>
<dbReference type="AlphaFoldDB" id="A0A1I7CBV1"/>
<dbReference type="GO" id="GO:0045454">
    <property type="term" value="P:cell redox homeostasis"/>
    <property type="evidence" value="ECO:0007669"/>
    <property type="project" value="TreeGrafter"/>
</dbReference>
<comment type="cofactor">
    <cofactor evidence="11">
        <name>[4Fe-4S] cluster</name>
        <dbReference type="ChEBI" id="CHEBI:49883"/>
    </cofactor>
    <text evidence="11">Binds 1 [4Fe-4S] cluster per subunit. Following nitrosylation of the [4Fe-4S] cluster binds 1 [4Fe-8(NO)] cluster per subunit.</text>
</comment>
<evidence type="ECO:0000256" key="11">
    <source>
        <dbReference type="HAMAP-Rule" id="MF_01479"/>
    </source>
</evidence>
<evidence type="ECO:0000256" key="9">
    <source>
        <dbReference type="ARBA" id="ARBA00023157"/>
    </source>
</evidence>
<dbReference type="GO" id="GO:0046872">
    <property type="term" value="F:metal ion binding"/>
    <property type="evidence" value="ECO:0007669"/>
    <property type="project" value="UniProtKB-KW"/>
</dbReference>
<feature type="binding site" evidence="11">
    <location>
        <position position="36"/>
    </location>
    <ligand>
        <name>[4Fe-4S] cluster</name>
        <dbReference type="ChEBI" id="CHEBI:49883"/>
    </ligand>
</feature>
<dbReference type="HAMAP" id="MF_01479">
    <property type="entry name" value="WhiB"/>
    <property type="match status" value="1"/>
</dbReference>
<evidence type="ECO:0000256" key="2">
    <source>
        <dbReference type="ARBA" id="ARBA00006597"/>
    </source>
</evidence>
<sequence>MLAATGPAPCAIGDPEQWWPIRGESRDEYADAVAGCRMCPARVACLAYAVAAGERRGIWGGLLPRERLQLARPDAA</sequence>
<dbReference type="GO" id="GO:0045892">
    <property type="term" value="P:negative regulation of DNA-templated transcription"/>
    <property type="evidence" value="ECO:0007669"/>
    <property type="project" value="TreeGrafter"/>
</dbReference>
<keyword evidence="10 11" id="KW-0804">Transcription</keyword>
<evidence type="ECO:0000256" key="10">
    <source>
        <dbReference type="ARBA" id="ARBA00023163"/>
    </source>
</evidence>
<keyword evidence="6 11" id="KW-0411">Iron-sulfur</keyword>
<dbReference type="EMBL" id="FPBA01000020">
    <property type="protein sequence ID" value="SFT96888.1"/>
    <property type="molecule type" value="Genomic_DNA"/>
</dbReference>
<comment type="PTM">
    <text evidence="11">Upon Fe-S cluster removal intramolecular disulfide bonds are formed.</text>
</comment>
<protein>
    <recommendedName>
        <fullName evidence="11">Transcriptional regulator WhiB</fullName>
    </recommendedName>
</protein>
<feature type="binding site" evidence="11">
    <location>
        <position position="10"/>
    </location>
    <ligand>
        <name>[4Fe-4S] cluster</name>
        <dbReference type="ChEBI" id="CHEBI:49883"/>
    </ligand>
</feature>
<dbReference type="GO" id="GO:0051539">
    <property type="term" value="F:4 iron, 4 sulfur cluster binding"/>
    <property type="evidence" value="ECO:0007669"/>
    <property type="project" value="UniProtKB-UniRule"/>
</dbReference>
<evidence type="ECO:0000259" key="12">
    <source>
        <dbReference type="PROSITE" id="PS51674"/>
    </source>
</evidence>
<comment type="similarity">
    <text evidence="2 11">Belongs to the WhiB family.</text>
</comment>
<keyword evidence="14" id="KW-1185">Reference proteome</keyword>
<dbReference type="Proteomes" id="UP000199546">
    <property type="component" value="Unassembled WGS sequence"/>
</dbReference>
<proteinExistence type="inferred from homology"/>
<evidence type="ECO:0000313" key="13">
    <source>
        <dbReference type="EMBL" id="SFT96888.1"/>
    </source>
</evidence>
<accession>A0A1I7CBV1</accession>
<keyword evidence="8 11" id="KW-0238">DNA-binding</keyword>
<feature type="binding site" evidence="11">
    <location>
        <position position="45"/>
    </location>
    <ligand>
        <name>[4Fe-4S] cluster</name>
        <dbReference type="ChEBI" id="CHEBI:49883"/>
    </ligand>
</feature>
<organism evidence="13 14">
    <name type="scientific">Geodermatophilus amargosae</name>
    <dbReference type="NCBI Taxonomy" id="1296565"/>
    <lineage>
        <taxon>Bacteria</taxon>
        <taxon>Bacillati</taxon>
        <taxon>Actinomycetota</taxon>
        <taxon>Actinomycetes</taxon>
        <taxon>Geodermatophilales</taxon>
        <taxon>Geodermatophilaceae</taxon>
        <taxon>Geodermatophilus</taxon>
    </lineage>
</organism>
<evidence type="ECO:0000256" key="8">
    <source>
        <dbReference type="ARBA" id="ARBA00023125"/>
    </source>
</evidence>
<dbReference type="GO" id="GO:0035731">
    <property type="term" value="F:dinitrosyl-iron complex binding"/>
    <property type="evidence" value="ECO:0007669"/>
    <property type="project" value="UniProtKB-UniRule"/>
</dbReference>
<evidence type="ECO:0000256" key="6">
    <source>
        <dbReference type="ARBA" id="ARBA00023014"/>
    </source>
</evidence>
<dbReference type="STRING" id="1296565.SAMN05660657_04294"/>
<name>A0A1I7CBV1_9ACTN</name>
<evidence type="ECO:0000256" key="7">
    <source>
        <dbReference type="ARBA" id="ARBA00023015"/>
    </source>
</evidence>
<dbReference type="PROSITE" id="PS51674">
    <property type="entry name" value="4FE4S_WBL"/>
    <property type="match status" value="1"/>
</dbReference>
<keyword evidence="3 11" id="KW-0004">4Fe-4S</keyword>
<reference evidence="14" key="1">
    <citation type="submission" date="2016-10" db="EMBL/GenBank/DDBJ databases">
        <authorList>
            <person name="Varghese N."/>
            <person name="Submissions S."/>
        </authorList>
    </citation>
    <scope>NUCLEOTIDE SEQUENCE [LARGE SCALE GENOMIC DNA]</scope>
    <source>
        <strain evidence="14">DSM 46136</strain>
    </source>
</reference>
<dbReference type="PANTHER" id="PTHR38839">
    <property type="entry name" value="TRANSCRIPTIONAL REGULATOR WHID-RELATED"/>
    <property type="match status" value="1"/>
</dbReference>
<keyword evidence="9 11" id="KW-1015">Disulfide bond</keyword>
<keyword evidence="11" id="KW-0963">Cytoplasm</keyword>
<dbReference type="GO" id="GO:0005737">
    <property type="term" value="C:cytoplasm"/>
    <property type="evidence" value="ECO:0007669"/>
    <property type="project" value="UniProtKB-SubCell"/>
</dbReference>
<dbReference type="InterPro" id="IPR003482">
    <property type="entry name" value="Whib"/>
</dbReference>
<comment type="PTM">
    <text evidence="11">The Fe-S cluster can be nitrosylated by nitric oxide (NO).</text>
</comment>
<keyword evidence="5 11" id="KW-0408">Iron</keyword>
<dbReference type="Pfam" id="PF02467">
    <property type="entry name" value="Whib"/>
    <property type="match status" value="1"/>
</dbReference>
<evidence type="ECO:0000256" key="4">
    <source>
        <dbReference type="ARBA" id="ARBA00022723"/>
    </source>
</evidence>